<comment type="catalytic activity">
    <reaction evidence="10">
        <text>(S)-malate(in) + succinate(out) = (S)-malate(out) + succinate(in)</text>
        <dbReference type="Rhea" id="RHEA:29327"/>
        <dbReference type="ChEBI" id="CHEBI:15589"/>
        <dbReference type="ChEBI" id="CHEBI:30031"/>
    </reaction>
    <physiologicalReaction direction="right-to-left" evidence="10">
        <dbReference type="Rhea" id="RHEA:29329"/>
    </physiologicalReaction>
</comment>
<evidence type="ECO:0000256" key="7">
    <source>
        <dbReference type="ARBA" id="ARBA00022989"/>
    </source>
</evidence>
<dbReference type="Pfam" id="PF03605">
    <property type="entry name" value="DcuA_DcuB"/>
    <property type="match status" value="1"/>
</dbReference>
<comment type="similarity">
    <text evidence="2">Belongs to the DcuA/DcuB transporter (TC 2.A.13.1) family.</text>
</comment>
<keyword evidence="5" id="KW-0997">Cell inner membrane</keyword>
<name>D3V9V6_XENNA</name>
<evidence type="ECO:0000256" key="1">
    <source>
        <dbReference type="ARBA" id="ARBA00004429"/>
    </source>
</evidence>
<keyword evidence="8 12" id="KW-0472">Membrane</keyword>
<dbReference type="AlphaFoldDB" id="D3V9V6"/>
<evidence type="ECO:0000256" key="9">
    <source>
        <dbReference type="ARBA" id="ARBA00034237"/>
    </source>
</evidence>
<keyword evidence="4" id="KW-1003">Cell membrane</keyword>
<dbReference type="InterPro" id="IPR004668">
    <property type="entry name" value="Anaer_Dcu_memb_transpt"/>
</dbReference>
<keyword evidence="3" id="KW-0813">Transport</keyword>
<sequence>MNLVIQMMMLIAGAIMLMVCKVKANEIANSAVFKAGMVAIFSVFGVAWMKGSHSPNGIENKGGGTRRFCPWRPA</sequence>
<dbReference type="EMBL" id="FN667742">
    <property type="protein sequence ID" value="CBJ89344.1"/>
    <property type="molecule type" value="Genomic_DNA"/>
</dbReference>
<dbReference type="PANTHER" id="PTHR36106">
    <property type="entry name" value="ANAEROBIC C4-DICARBOXYLATE TRANSPORTER DCUB"/>
    <property type="match status" value="1"/>
</dbReference>
<evidence type="ECO:0000256" key="3">
    <source>
        <dbReference type="ARBA" id="ARBA00022448"/>
    </source>
</evidence>
<dbReference type="KEGG" id="xne:XNC1_1273"/>
<evidence type="ECO:0000256" key="8">
    <source>
        <dbReference type="ARBA" id="ARBA00023136"/>
    </source>
</evidence>
<gene>
    <name evidence="13" type="ordered locus">XNC1_1273</name>
</gene>
<comment type="catalytic activity">
    <reaction evidence="11">
        <text>fumarate(in) + succinate(out) = fumarate(out) + succinate(in)</text>
        <dbReference type="Rhea" id="RHEA:29323"/>
        <dbReference type="ChEBI" id="CHEBI:29806"/>
        <dbReference type="ChEBI" id="CHEBI:30031"/>
    </reaction>
    <physiologicalReaction direction="right-to-left" evidence="11">
        <dbReference type="Rhea" id="RHEA:29325"/>
    </physiologicalReaction>
</comment>
<proteinExistence type="inferred from homology"/>
<dbReference type="Proteomes" id="UP000008075">
    <property type="component" value="Chromosome"/>
</dbReference>
<organism evidence="13 14">
    <name type="scientific">Xenorhabdus nematophila (strain ATCC 19061 / DSM 3370 / CCUG 14189 / LMG 1036 / NCIMB 9965 / AN6)</name>
    <dbReference type="NCBI Taxonomy" id="406817"/>
    <lineage>
        <taxon>Bacteria</taxon>
        <taxon>Pseudomonadati</taxon>
        <taxon>Pseudomonadota</taxon>
        <taxon>Gammaproteobacteria</taxon>
        <taxon>Enterobacterales</taxon>
        <taxon>Morganellaceae</taxon>
        <taxon>Xenorhabdus</taxon>
    </lineage>
</organism>
<evidence type="ECO:0000256" key="6">
    <source>
        <dbReference type="ARBA" id="ARBA00022692"/>
    </source>
</evidence>
<dbReference type="GO" id="GO:0015556">
    <property type="term" value="F:C4-dicarboxylate transmembrane transporter activity"/>
    <property type="evidence" value="ECO:0007669"/>
    <property type="project" value="InterPro"/>
</dbReference>
<feature type="transmembrane region" description="Helical" evidence="12">
    <location>
        <begin position="34"/>
        <end position="51"/>
    </location>
</feature>
<comment type="subcellular location">
    <subcellularLocation>
        <location evidence="1">Cell inner membrane</location>
        <topology evidence="1">Multi-pass membrane protein</topology>
    </subcellularLocation>
</comment>
<dbReference type="PANTHER" id="PTHR36106:SF3">
    <property type="entry name" value="ANAEROBIC C4-DICARBOXYLATE TRANSPORTER DCUB"/>
    <property type="match status" value="1"/>
</dbReference>
<reference evidence="13 14" key="1">
    <citation type="journal article" date="2011" name="PLoS ONE">
        <title>The entomopathogenic bacterial endosymbionts xenorhabdus and photorhabdus: convergent lifestyles from divergent genomes.</title>
        <authorList>
            <person name="Chaston J.M."/>
            <person name="Suen G."/>
            <person name="Tucker S.L."/>
            <person name="Andersen A.W."/>
            <person name="Bhasin A."/>
            <person name="Bode E."/>
            <person name="Bode H.B."/>
            <person name="Brachmann A.O."/>
            <person name="Cowles C.E."/>
            <person name="Cowles K.N."/>
            <person name="Darby C."/>
            <person name="de Leon L."/>
            <person name="Drace K."/>
            <person name="Du Z."/>
            <person name="Givaudan A."/>
            <person name="Herbert Tran E.E."/>
            <person name="Jewell K.A."/>
            <person name="Knack J.J."/>
            <person name="Krasomil-Osterfeld K.C."/>
            <person name="Kukor R."/>
            <person name="Lanois A."/>
            <person name="Latreille P."/>
            <person name="Leimgruber N.K."/>
            <person name="Lipke C.M."/>
            <person name="Liu R."/>
            <person name="Lu X."/>
            <person name="Martens E.C."/>
            <person name="Marri P.R."/>
            <person name="Medigue C."/>
            <person name="Menard M.L."/>
            <person name="Miller N.M."/>
            <person name="Morales-Soto N."/>
            <person name="Norton S."/>
            <person name="Ogier J.C."/>
            <person name="Orchard S.S."/>
            <person name="Park D."/>
            <person name="Park Y."/>
            <person name="Qurollo B.A."/>
            <person name="Sugar D.R."/>
            <person name="Richards G.R."/>
            <person name="Rouy Z."/>
            <person name="Slominski B."/>
            <person name="Slominski K."/>
            <person name="Snyder H."/>
            <person name="Tjaden B.C."/>
            <person name="van der Hoeven R."/>
            <person name="Welch R.D."/>
            <person name="Wheeler C."/>
            <person name="Xiang B."/>
            <person name="Barbazuk B."/>
            <person name="Gaudriault S."/>
            <person name="Goodner B."/>
            <person name="Slater S.C."/>
            <person name="Forst S."/>
            <person name="Goldman B.S."/>
            <person name="Goodrich-Blair H."/>
        </authorList>
    </citation>
    <scope>NUCLEOTIDE SEQUENCE [LARGE SCALE GENOMIC DNA]</scope>
    <source>
        <strain evidence="14">ATCC 19061 / DSM 3370 / CCUG 14189 / LMG 1036 / NCIMB 9965 / AN6</strain>
    </source>
</reference>
<comment type="catalytic activity">
    <reaction evidence="9">
        <text>L-aspartate(in) + succinate(out) = L-aspartate(out) + succinate(in)</text>
        <dbReference type="Rhea" id="RHEA:29343"/>
        <dbReference type="ChEBI" id="CHEBI:29991"/>
        <dbReference type="ChEBI" id="CHEBI:30031"/>
    </reaction>
    <physiologicalReaction direction="right-to-left" evidence="9">
        <dbReference type="Rhea" id="RHEA:29345"/>
    </physiologicalReaction>
</comment>
<evidence type="ECO:0000256" key="2">
    <source>
        <dbReference type="ARBA" id="ARBA00006413"/>
    </source>
</evidence>
<keyword evidence="14" id="KW-1185">Reference proteome</keyword>
<keyword evidence="7 12" id="KW-1133">Transmembrane helix</keyword>
<evidence type="ECO:0000256" key="5">
    <source>
        <dbReference type="ARBA" id="ARBA00022519"/>
    </source>
</evidence>
<evidence type="ECO:0000256" key="4">
    <source>
        <dbReference type="ARBA" id="ARBA00022475"/>
    </source>
</evidence>
<evidence type="ECO:0000256" key="12">
    <source>
        <dbReference type="SAM" id="Phobius"/>
    </source>
</evidence>
<accession>D3V9V6</accession>
<evidence type="ECO:0000313" key="13">
    <source>
        <dbReference type="EMBL" id="CBJ89344.1"/>
    </source>
</evidence>
<dbReference type="GO" id="GO:0005886">
    <property type="term" value="C:plasma membrane"/>
    <property type="evidence" value="ECO:0007669"/>
    <property type="project" value="UniProtKB-SubCell"/>
</dbReference>
<evidence type="ECO:0000313" key="14">
    <source>
        <dbReference type="Proteomes" id="UP000008075"/>
    </source>
</evidence>
<evidence type="ECO:0000256" key="10">
    <source>
        <dbReference type="ARBA" id="ARBA00034284"/>
    </source>
</evidence>
<dbReference type="eggNOG" id="COG2704">
    <property type="taxonomic scope" value="Bacteria"/>
</dbReference>
<dbReference type="HOGENOM" id="CLU_2686982_0_0_6"/>
<keyword evidence="6 12" id="KW-0812">Transmembrane</keyword>
<dbReference type="STRING" id="406817.XNC1_1273"/>
<protein>
    <submittedName>
        <fullName evidence="13">Uncharacterized protein</fullName>
    </submittedName>
</protein>
<evidence type="ECO:0000256" key="11">
    <source>
        <dbReference type="ARBA" id="ARBA00034287"/>
    </source>
</evidence>